<reference evidence="6" key="1">
    <citation type="submission" date="2016-10" db="EMBL/GenBank/DDBJ databases">
        <title>Draft Genome sequence of Roseomonas sp. strain M3.</title>
        <authorList>
            <person name="Subhash Y."/>
            <person name="Lee S."/>
        </authorList>
    </citation>
    <scope>NUCLEOTIDE SEQUENCE [LARGE SCALE GENOMIC DNA]</scope>
    <source>
        <strain evidence="6">M3</strain>
    </source>
</reference>
<dbReference type="PANTHER" id="PTHR30483:SF6">
    <property type="entry name" value="PERIPLASMIC BINDING PROTEIN OF ABC TRANSPORTER FOR NATURAL AMINO ACIDS"/>
    <property type="match status" value="1"/>
</dbReference>
<dbReference type="EMBL" id="MLCO01000021">
    <property type="protein sequence ID" value="ONG58170.1"/>
    <property type="molecule type" value="Genomic_DNA"/>
</dbReference>
<proteinExistence type="inferred from homology"/>
<feature type="domain" description="Leucine-binding protein" evidence="5">
    <location>
        <begin position="48"/>
        <end position="384"/>
    </location>
</feature>
<evidence type="ECO:0000256" key="4">
    <source>
        <dbReference type="SAM" id="SignalP"/>
    </source>
</evidence>
<keyword evidence="3" id="KW-0813">Transport</keyword>
<dbReference type="Pfam" id="PF13458">
    <property type="entry name" value="Peripla_BP_6"/>
    <property type="match status" value="1"/>
</dbReference>
<keyword evidence="7" id="KW-1185">Reference proteome</keyword>
<gene>
    <name evidence="6" type="ORF">BKE38_03245</name>
</gene>
<feature type="chain" id="PRO_5012617975" evidence="4">
    <location>
        <begin position="29"/>
        <end position="417"/>
    </location>
</feature>
<feature type="signal peptide" evidence="4">
    <location>
        <begin position="1"/>
        <end position="28"/>
    </location>
</feature>
<keyword evidence="3" id="KW-0029">Amino-acid transport</keyword>
<evidence type="ECO:0000259" key="5">
    <source>
        <dbReference type="Pfam" id="PF13458"/>
    </source>
</evidence>
<dbReference type="InterPro" id="IPR051010">
    <property type="entry name" value="BCAA_transport"/>
</dbReference>
<protein>
    <submittedName>
        <fullName evidence="6">Branched-chain amino acid ABC transporter substrate-binding protein</fullName>
    </submittedName>
</protein>
<keyword evidence="2 4" id="KW-0732">Signal</keyword>
<accession>A0A1V2H7S0</accession>
<organism evidence="6 7">
    <name type="scientific">Teichococcus deserti</name>
    <dbReference type="NCBI Taxonomy" id="1817963"/>
    <lineage>
        <taxon>Bacteria</taxon>
        <taxon>Pseudomonadati</taxon>
        <taxon>Pseudomonadota</taxon>
        <taxon>Alphaproteobacteria</taxon>
        <taxon>Acetobacterales</taxon>
        <taxon>Roseomonadaceae</taxon>
        <taxon>Roseomonas</taxon>
    </lineage>
</organism>
<dbReference type="InterPro" id="IPR028081">
    <property type="entry name" value="Leu-bd"/>
</dbReference>
<dbReference type="PANTHER" id="PTHR30483">
    <property type="entry name" value="LEUCINE-SPECIFIC-BINDING PROTEIN"/>
    <property type="match status" value="1"/>
</dbReference>
<dbReference type="AlphaFoldDB" id="A0A1V2H7S0"/>
<dbReference type="CDD" id="cd06342">
    <property type="entry name" value="PBP1_ABC_LIVBP-like"/>
    <property type="match status" value="1"/>
</dbReference>
<dbReference type="Gene3D" id="3.40.50.2300">
    <property type="match status" value="2"/>
</dbReference>
<evidence type="ECO:0000256" key="3">
    <source>
        <dbReference type="ARBA" id="ARBA00022970"/>
    </source>
</evidence>
<name>A0A1V2H7S0_9PROT</name>
<comment type="similarity">
    <text evidence="1">Belongs to the leucine-binding protein family.</text>
</comment>
<evidence type="ECO:0000313" key="7">
    <source>
        <dbReference type="Proteomes" id="UP000188879"/>
    </source>
</evidence>
<dbReference type="SUPFAM" id="SSF53822">
    <property type="entry name" value="Periplasmic binding protein-like I"/>
    <property type="match status" value="1"/>
</dbReference>
<evidence type="ECO:0000313" key="6">
    <source>
        <dbReference type="EMBL" id="ONG58170.1"/>
    </source>
</evidence>
<dbReference type="GO" id="GO:0006865">
    <property type="term" value="P:amino acid transport"/>
    <property type="evidence" value="ECO:0007669"/>
    <property type="project" value="UniProtKB-KW"/>
</dbReference>
<evidence type="ECO:0000256" key="1">
    <source>
        <dbReference type="ARBA" id="ARBA00010062"/>
    </source>
</evidence>
<dbReference type="Proteomes" id="UP000188879">
    <property type="component" value="Unassembled WGS sequence"/>
</dbReference>
<evidence type="ECO:0000256" key="2">
    <source>
        <dbReference type="ARBA" id="ARBA00022729"/>
    </source>
</evidence>
<sequence length="417" mass="43177">MSSVLPRRLTALALAAGLLAGPAGLARAETLGPVTDPVGVVRIPRGAPILIGGLMVLSGPDLSLGLDASRGAEIAFDDRRNVLVGHPIRYLPEDGQCSVEGGQTGATRLAANRQIVGVIGTACSSEARGGAPILWNAGMPQAVTSATAPALTAPDRPVGLQGTVRFVYNDINAAAAAVRYAQAQTFTRVATLHDGSLYAEQLVRAFEAQFKAAGGTIVAAEAVAASDSDLRPVLTRIGTAKPELIFAPIFVGATAYLVRQAKEIGSLAGTPVLGTDAVMAPAFLEAAGDAAIGYRMTGINNDPAVLGQRYVDFRAKYLAKFGENPIGGFHGNGYDAALAMMLAIERVAVKDAEGNTYIGRAALRDALMRTAGLDGITGRLSCDPHGDCGASRFAVFEYTSGDPGSFQEGKNPRRVFQ</sequence>
<comment type="caution">
    <text evidence="6">The sequence shown here is derived from an EMBL/GenBank/DDBJ whole genome shotgun (WGS) entry which is preliminary data.</text>
</comment>
<dbReference type="InterPro" id="IPR028082">
    <property type="entry name" value="Peripla_BP_I"/>
</dbReference>